<keyword evidence="2" id="KW-1185">Reference proteome</keyword>
<evidence type="ECO:0000313" key="1">
    <source>
        <dbReference type="EMBL" id="KAJ9648927.1"/>
    </source>
</evidence>
<accession>A0ACC2ZN45</accession>
<organism evidence="1 2">
    <name type="scientific">Coniosporium tulheliwenetii</name>
    <dbReference type="NCBI Taxonomy" id="3383036"/>
    <lineage>
        <taxon>Eukaryota</taxon>
        <taxon>Fungi</taxon>
        <taxon>Dikarya</taxon>
        <taxon>Ascomycota</taxon>
        <taxon>Pezizomycotina</taxon>
        <taxon>Dothideomycetes</taxon>
        <taxon>Dothideomycetes incertae sedis</taxon>
        <taxon>Coniosporium</taxon>
    </lineage>
</organism>
<name>A0ACC2ZN45_9PEZI</name>
<dbReference type="EMBL" id="JAPDRP010000002">
    <property type="protein sequence ID" value="KAJ9648927.1"/>
    <property type="molecule type" value="Genomic_DNA"/>
</dbReference>
<evidence type="ECO:0000313" key="2">
    <source>
        <dbReference type="Proteomes" id="UP001172680"/>
    </source>
</evidence>
<sequence length="355" mass="38985">MANIDNETAEPLFRPSKRRKVFRKRLNDDETEGAQVPPTSTPAATAAEERPLPVVSTAPDTLGQALKETLEADLSVAEILRRRKMGRARRAGIEFSNTAQTQRSASETPRSSNALVVVDQERSVLDAAAGRFAPQTGQSVDVLDKHMMAYVDSKMTALREGASALQSSRQAANSADNVRLPRGAPGQKQAASLGKLHEIDLGSDATMRNIARTEAAFRKLETGDSVEVEDTDTGRKIRQGRDGKPWRGRKRRNSEDIKRDQLVEEVLKESRLDMYDEAEVSVSNGDDQAADDLIAEQFRQEFMEQIRNNNVRRTQPKPPGAAGKGEVQARGPKLGGSRSARAAMRAQEEKAAKKK</sequence>
<dbReference type="Proteomes" id="UP001172680">
    <property type="component" value="Unassembled WGS sequence"/>
</dbReference>
<protein>
    <submittedName>
        <fullName evidence="1">Uncharacterized protein</fullName>
    </submittedName>
</protein>
<comment type="caution">
    <text evidence="1">The sequence shown here is derived from an EMBL/GenBank/DDBJ whole genome shotgun (WGS) entry which is preliminary data.</text>
</comment>
<reference evidence="1" key="1">
    <citation type="submission" date="2022-10" db="EMBL/GenBank/DDBJ databases">
        <title>Culturing micro-colonial fungi from biological soil crusts in the Mojave desert and describing Neophaeococcomyces mojavensis, and introducing the new genera and species Taxawa tesnikishii.</title>
        <authorList>
            <person name="Kurbessoian T."/>
            <person name="Stajich J.E."/>
        </authorList>
    </citation>
    <scope>NUCLEOTIDE SEQUENCE</scope>
    <source>
        <strain evidence="1">JES_115</strain>
    </source>
</reference>
<proteinExistence type="predicted"/>
<gene>
    <name evidence="1" type="ORF">H2199_000840</name>
</gene>